<reference evidence="2 3" key="1">
    <citation type="submission" date="2021-06" db="EMBL/GenBank/DDBJ databases">
        <title>Actinoplanes lichenicola sp. nov., and Actinoplanes ovalisporus sp. nov., isolated from lichen in Thailand.</title>
        <authorList>
            <person name="Saeng-In P."/>
            <person name="Kanchanasin P."/>
            <person name="Yuki M."/>
            <person name="Kudo T."/>
            <person name="Ohkuma M."/>
            <person name="Phongsopitanun W."/>
            <person name="Tanasupawat S."/>
        </authorList>
    </citation>
    <scope>NUCLEOTIDE SEQUENCE [LARGE SCALE GENOMIC DNA]</scope>
    <source>
        <strain evidence="2 3">NBRC 110975</strain>
    </source>
</reference>
<dbReference type="InterPro" id="IPR002575">
    <property type="entry name" value="Aminoglycoside_PTrfase"/>
</dbReference>
<gene>
    <name evidence="2" type="ORF">KOI35_35970</name>
</gene>
<dbReference type="SUPFAM" id="SSF56112">
    <property type="entry name" value="Protein kinase-like (PK-like)"/>
    <property type="match status" value="1"/>
</dbReference>
<keyword evidence="3" id="KW-1185">Reference proteome</keyword>
<evidence type="ECO:0000313" key="2">
    <source>
        <dbReference type="EMBL" id="MBU2668922.1"/>
    </source>
</evidence>
<dbReference type="EMBL" id="JAHKKG010000013">
    <property type="protein sequence ID" value="MBU2668922.1"/>
    <property type="molecule type" value="Genomic_DNA"/>
</dbReference>
<evidence type="ECO:0000259" key="1">
    <source>
        <dbReference type="Pfam" id="PF01636"/>
    </source>
</evidence>
<comment type="caution">
    <text evidence="2">The sequence shown here is derived from an EMBL/GenBank/DDBJ whole genome shotgun (WGS) entry which is preliminary data.</text>
</comment>
<organism evidence="2 3">
    <name type="scientific">Paractinoplanes bogorensis</name>
    <dbReference type="NCBI Taxonomy" id="1610840"/>
    <lineage>
        <taxon>Bacteria</taxon>
        <taxon>Bacillati</taxon>
        <taxon>Actinomycetota</taxon>
        <taxon>Actinomycetes</taxon>
        <taxon>Micromonosporales</taxon>
        <taxon>Micromonosporaceae</taxon>
        <taxon>Paractinoplanes</taxon>
    </lineage>
</organism>
<protein>
    <submittedName>
        <fullName evidence="2">Aminoglycoside phosphotransferase family protein</fullName>
    </submittedName>
</protein>
<accession>A0ABS5YZR9</accession>
<dbReference type="Proteomes" id="UP001519654">
    <property type="component" value="Unassembled WGS sequence"/>
</dbReference>
<dbReference type="InterPro" id="IPR011009">
    <property type="entry name" value="Kinase-like_dom_sf"/>
</dbReference>
<name>A0ABS5YZR9_9ACTN</name>
<dbReference type="RefSeq" id="WP_215793172.1">
    <property type="nucleotide sequence ID" value="NZ_JAHKKG010000013.1"/>
</dbReference>
<evidence type="ECO:0000313" key="3">
    <source>
        <dbReference type="Proteomes" id="UP001519654"/>
    </source>
</evidence>
<proteinExistence type="predicted"/>
<dbReference type="Pfam" id="PF01636">
    <property type="entry name" value="APH"/>
    <property type="match status" value="1"/>
</dbReference>
<dbReference type="Gene3D" id="3.90.1200.10">
    <property type="match status" value="1"/>
</dbReference>
<feature type="domain" description="Aminoglycoside phosphotransferase" evidence="1">
    <location>
        <begin position="118"/>
        <end position="177"/>
    </location>
</feature>
<sequence length="269" mass="29972">MVDLEMLQDKPHRNVVRIGDTVRRPLQPWSASVHELLLHLEKIGFPYAPRVLGVDEEGREVLTYVEGESGADGWAKVVDERGLAAMARLLRDYHDAVRDFRPVAAAGWAGGAASDSASDGLVCHGDFGPWNLVWHGLEPVSIIDWDYAWPARPMHDVAYALEYVAPFRDDATCLQWLAYPSPPDRRRRAEVFAEAYGLSGLDGPGGSGLDGSALVDEVIGQQEAVWERARRLAAQGMQPQAEWQESGFLDRTAERIRWSRDNRDLFAPV</sequence>